<evidence type="ECO:0000313" key="3">
    <source>
        <dbReference type="Proteomes" id="UP000825729"/>
    </source>
</evidence>
<gene>
    <name evidence="2" type="ORF">H6P81_016069</name>
</gene>
<name>A0AAV7E910_ARIFI</name>
<dbReference type="Proteomes" id="UP000825729">
    <property type="component" value="Unassembled WGS sequence"/>
</dbReference>
<feature type="compositionally biased region" description="Basic residues" evidence="1">
    <location>
        <begin position="72"/>
        <end position="81"/>
    </location>
</feature>
<comment type="caution">
    <text evidence="2">The sequence shown here is derived from an EMBL/GenBank/DDBJ whole genome shotgun (WGS) entry which is preliminary data.</text>
</comment>
<organism evidence="2 3">
    <name type="scientific">Aristolochia fimbriata</name>
    <name type="common">White veined hardy Dutchman's pipe vine</name>
    <dbReference type="NCBI Taxonomy" id="158543"/>
    <lineage>
        <taxon>Eukaryota</taxon>
        <taxon>Viridiplantae</taxon>
        <taxon>Streptophyta</taxon>
        <taxon>Embryophyta</taxon>
        <taxon>Tracheophyta</taxon>
        <taxon>Spermatophyta</taxon>
        <taxon>Magnoliopsida</taxon>
        <taxon>Magnoliidae</taxon>
        <taxon>Piperales</taxon>
        <taxon>Aristolochiaceae</taxon>
        <taxon>Aristolochia</taxon>
    </lineage>
</organism>
<dbReference type="PANTHER" id="PTHR47188:SF1">
    <property type="entry name" value="PROTEIN TAR1"/>
    <property type="match status" value="1"/>
</dbReference>
<feature type="region of interest" description="Disordered" evidence="1">
    <location>
        <begin position="177"/>
        <end position="210"/>
    </location>
</feature>
<protein>
    <submittedName>
        <fullName evidence="2">Uncharacterized protein</fullName>
    </submittedName>
</protein>
<feature type="region of interest" description="Disordered" evidence="1">
    <location>
        <begin position="20"/>
        <end position="127"/>
    </location>
</feature>
<dbReference type="GO" id="GO:0043457">
    <property type="term" value="P:regulation of cellular respiration"/>
    <property type="evidence" value="ECO:0007669"/>
    <property type="project" value="InterPro"/>
</dbReference>
<dbReference type="EMBL" id="JAINDJ010000006">
    <property type="protein sequence ID" value="KAG9444729.1"/>
    <property type="molecule type" value="Genomic_DNA"/>
</dbReference>
<feature type="compositionally biased region" description="Basic and acidic residues" evidence="1">
    <location>
        <begin position="868"/>
        <end position="892"/>
    </location>
</feature>
<feature type="compositionally biased region" description="Basic and acidic residues" evidence="1">
    <location>
        <begin position="97"/>
        <end position="113"/>
    </location>
</feature>
<feature type="region of interest" description="Disordered" evidence="1">
    <location>
        <begin position="398"/>
        <end position="467"/>
    </location>
</feature>
<evidence type="ECO:0000256" key="1">
    <source>
        <dbReference type="SAM" id="MobiDB-lite"/>
    </source>
</evidence>
<feature type="compositionally biased region" description="Low complexity" evidence="1">
    <location>
        <begin position="197"/>
        <end position="210"/>
    </location>
</feature>
<proteinExistence type="predicted"/>
<evidence type="ECO:0000313" key="2">
    <source>
        <dbReference type="EMBL" id="KAG9444729.1"/>
    </source>
</evidence>
<reference evidence="2 3" key="1">
    <citation type="submission" date="2021-07" db="EMBL/GenBank/DDBJ databases">
        <title>The Aristolochia fimbriata genome: insights into angiosperm evolution, floral development and chemical biosynthesis.</title>
        <authorList>
            <person name="Jiao Y."/>
        </authorList>
    </citation>
    <scope>NUCLEOTIDE SEQUENCE [LARGE SCALE GENOMIC DNA]</scope>
    <source>
        <strain evidence="2">IBCAS-2021</strain>
        <tissue evidence="2">Leaf</tissue>
    </source>
</reference>
<accession>A0AAV7E910</accession>
<dbReference type="PANTHER" id="PTHR47188">
    <property type="entry name" value="PROTEIN TAR1"/>
    <property type="match status" value="1"/>
</dbReference>
<sequence length="935" mass="101125">MIGRADIEGSKSNVAMNGLLPQASYPCDVPPQPNSPPDNVFSPDRLAGEAKPLNQKEGQCPPPTNGIILKSAVRRRGKAPKGRSQSVPGRHAATSSRPREQLEQSIDSRRVRGWDPVPSPSSQSFSRSYGSILPTSLPYIVPSTRGCSPWRPDAVMSTTRRGRHSVLRIFKGRRGGTGHHATCDLHRRPLRPGSAPRFSSGSRQLSHSSRPGCCPRRRVWVAALKAHPFPGLVDSAAPVGHRNPASVHPASPVLLTKMANLALDSVARLNESSRTVPTYLKFENRSRALYPDASIIGFYPKRTCTPGSSYPEGNFGGNQLLDGSISLSPLHPSQANDLRVGIAAGLSTRVSSAAPSGIVHHLWSRQPARGSRQSASLCAFTGLVAADFPHTCQTPWSVFQGGSNGEPASPTPRERRCHEGTPSVGRYPPSVRRGGVSAGRIICPGLGRPRDPRRSTPRVARRTGSCHPAYDRGASPAPICCPPDNFKHSLTLFSKSFSSLPRGTCSLSVSRRYLGLDGIYRPILAAFPNNPTSPDNALAWSRRSRAQRGCHPLWRPIPWDLPWSVAEGAYANYNSSGKSRSILILGSSRLRSRRRLPAGVHFSAWASDTTLSHAGPGMAEPPLVVPKCPWGKVFFSQPRQGAQGRPICCSPTTRRTARGGAAGHGVGGEDVGRDAQVTVFEVGRHGHAAGDRLALPLSLVTDHRAEWLFVCSRPGPSRAADAEPVGAGREREARGFDGRFAPGRAPVAAGHRVQLVRLGRARFVESTMILPQVQWTSRNVIGGEPPTSPRSEHFTGPFNRLPGPVGQGYRLVGYISGARVRPRTSKGITDLLLPQTSVASTAIVPLRSWPWRHRRHDPPVKARSASPGRRDEVDTLHTRGGPDRSTQPKELPRLLASDLPSNGSLLRDLYCTHSNYQTREPGIVIYCYYLPVSIG</sequence>
<keyword evidence="3" id="KW-1185">Reference proteome</keyword>
<dbReference type="InterPro" id="IPR044792">
    <property type="entry name" value="TAR1"/>
</dbReference>
<feature type="region of interest" description="Disordered" evidence="1">
    <location>
        <begin position="855"/>
        <end position="897"/>
    </location>
</feature>
<dbReference type="AlphaFoldDB" id="A0AAV7E910"/>